<keyword evidence="1" id="KW-1133">Transmembrane helix</keyword>
<keyword evidence="1" id="KW-0812">Transmembrane</keyword>
<keyword evidence="3" id="KW-1185">Reference proteome</keyword>
<organism evidence="2 3">
    <name type="scientific">Pseudomonas kulmbachensis</name>
    <dbReference type="NCBI Taxonomy" id="3043408"/>
    <lineage>
        <taxon>Bacteria</taxon>
        <taxon>Pseudomonadati</taxon>
        <taxon>Pseudomonadota</taxon>
        <taxon>Gammaproteobacteria</taxon>
        <taxon>Pseudomonadales</taxon>
        <taxon>Pseudomonadaceae</taxon>
        <taxon>Pseudomonas</taxon>
    </lineage>
</organism>
<proteinExistence type="predicted"/>
<evidence type="ECO:0000313" key="3">
    <source>
        <dbReference type="Proteomes" id="UP001609821"/>
    </source>
</evidence>
<feature type="transmembrane region" description="Helical" evidence="1">
    <location>
        <begin position="12"/>
        <end position="32"/>
    </location>
</feature>
<keyword evidence="1" id="KW-0472">Membrane</keyword>
<name>A0ABW7LX41_9PSED</name>
<dbReference type="EMBL" id="JBINXB010000005">
    <property type="protein sequence ID" value="MFH6565604.1"/>
    <property type="molecule type" value="Genomic_DNA"/>
</dbReference>
<feature type="transmembrane region" description="Helical" evidence="1">
    <location>
        <begin position="229"/>
        <end position="249"/>
    </location>
</feature>
<dbReference type="Proteomes" id="UP001609821">
    <property type="component" value="Unassembled WGS sequence"/>
</dbReference>
<protein>
    <submittedName>
        <fullName evidence="2">Uncharacterized protein</fullName>
    </submittedName>
</protein>
<evidence type="ECO:0000256" key="1">
    <source>
        <dbReference type="SAM" id="Phobius"/>
    </source>
</evidence>
<gene>
    <name evidence="2" type="ORF">ACHMWK_06430</name>
</gene>
<reference evidence="2 3" key="1">
    <citation type="submission" date="2024-10" db="EMBL/GenBank/DDBJ databases">
        <title>Aeromonas and Pseudomonas from the Cagarras Archipelago, Rio de Janeiro, Brazil.</title>
        <authorList>
            <person name="Canellas A.L.B."/>
            <person name="Laport M.S."/>
        </authorList>
    </citation>
    <scope>NUCLEOTIDE SEQUENCE [LARGE SCALE GENOMIC DNA]</scope>
    <source>
        <strain evidence="2 3">CPF-4</strain>
    </source>
</reference>
<accession>A0ABW7LX41</accession>
<dbReference type="RefSeq" id="WP_395246783.1">
    <property type="nucleotide sequence ID" value="NZ_JBINXA010000015.1"/>
</dbReference>
<evidence type="ECO:0000313" key="2">
    <source>
        <dbReference type="EMBL" id="MFH6565604.1"/>
    </source>
</evidence>
<feature type="transmembrane region" description="Helical" evidence="1">
    <location>
        <begin position="269"/>
        <end position="294"/>
    </location>
</feature>
<comment type="caution">
    <text evidence="2">The sequence shown here is derived from an EMBL/GenBank/DDBJ whole genome shotgun (WGS) entry which is preliminary data.</text>
</comment>
<sequence>MALDWNWFFSTLSQSTAAIVGIVGAFIIAKIFSNQSVFSEKNNKMNALIIESHKLLDKIGTIDFDWYNKQKNNAAYRSAAKKIYSIKDEDESKYNDDVLLEFYKEANFSEFSEKESILEKLREEVAHHCSFLLEKRLREERRQEEQERRGKGELVGLGGLTALLSGFANPESTRGSLLNYSDIASMPWVAINKERDLITECFLDAKHHARLIGDFVESVKDNPESPPQITWSLAFVALIFLAGVIYPLTFMPSGTPPTHALNWIELLNAFLSVKGALLSLLSLAFMFIIGMFMFTNHSMKYSPNKVSQLENLSDANNYSDYFKCL</sequence>